<dbReference type="Pfam" id="PF26086">
    <property type="entry name" value="Niban2"/>
    <property type="match status" value="1"/>
</dbReference>
<evidence type="ECO:0000256" key="1">
    <source>
        <dbReference type="ARBA" id="ARBA00010251"/>
    </source>
</evidence>
<dbReference type="OrthoDB" id="9010513at2759"/>
<feature type="domain" description="Niban 1/2/3" evidence="2">
    <location>
        <begin position="249"/>
        <end position="358"/>
    </location>
</feature>
<organism evidence="3 4">
    <name type="scientific">Limosa lapponica baueri</name>
    <dbReference type="NCBI Taxonomy" id="1758121"/>
    <lineage>
        <taxon>Eukaryota</taxon>
        <taxon>Metazoa</taxon>
        <taxon>Chordata</taxon>
        <taxon>Craniata</taxon>
        <taxon>Vertebrata</taxon>
        <taxon>Euteleostomi</taxon>
        <taxon>Archelosauria</taxon>
        <taxon>Archosauria</taxon>
        <taxon>Dinosauria</taxon>
        <taxon>Saurischia</taxon>
        <taxon>Theropoda</taxon>
        <taxon>Coelurosauria</taxon>
        <taxon>Aves</taxon>
        <taxon>Neognathae</taxon>
        <taxon>Neoaves</taxon>
        <taxon>Charadriiformes</taxon>
        <taxon>Scolopacidae</taxon>
        <taxon>Limosa</taxon>
    </lineage>
</organism>
<sequence>MRCLDNDGKTEAIIKNFSPHYRRQYAVAFCKHVQDELEQHRDSQSQFLKTKPPAEAGTVLYEAELLHFAEDLKKWKDRYVVIKNDYAVDCFETKEAYQKGASPKYHVLPAGGKVLTSEEDYNLLSDKHFPDPVGSSEKEVAQAFVQLPREFPVYLWQPFARHSYYCFPEPEAQRQFSAVLGDCVRHSNHDFLKQTTYEVEAFLEAIQFFRQEKGHYGTWEMITGNEKEQRINSIVDGISETTVSEPAQKCCTELIQPFLASILEELMGPVSSGFTEVRSLFDKEVNEIIQDFQNTNDITKLKENVDQLMKLPFNSVKMEPCYLKVNLLQELLQDLKSRFKIYHIDFVIQRTQNFMQEVL</sequence>
<dbReference type="PANTHER" id="PTHR14392">
    <property type="entry name" value="NIBAN FAMILY MEMBER"/>
    <property type="match status" value="1"/>
</dbReference>
<gene>
    <name evidence="3" type="ORF">llap_15620</name>
</gene>
<proteinExistence type="inferred from homology"/>
<protein>
    <recommendedName>
        <fullName evidence="2">Niban 1/2/3 domain-containing protein</fullName>
    </recommendedName>
</protein>
<dbReference type="InterPro" id="IPR026088">
    <property type="entry name" value="Niban-like"/>
</dbReference>
<dbReference type="Pfam" id="PF26089">
    <property type="entry name" value="PH_Niban2"/>
    <property type="match status" value="1"/>
</dbReference>
<dbReference type="Proteomes" id="UP000233556">
    <property type="component" value="Unassembled WGS sequence"/>
</dbReference>
<dbReference type="PANTHER" id="PTHR14392:SF3">
    <property type="entry name" value="PROTEIN NIBAN 1"/>
    <property type="match status" value="1"/>
</dbReference>
<evidence type="ECO:0000259" key="2">
    <source>
        <dbReference type="Pfam" id="PF26086"/>
    </source>
</evidence>
<dbReference type="EMBL" id="KZ509437">
    <property type="protein sequence ID" value="PKU34076.1"/>
    <property type="molecule type" value="Genomic_DNA"/>
</dbReference>
<evidence type="ECO:0000313" key="3">
    <source>
        <dbReference type="EMBL" id="PKU34076.1"/>
    </source>
</evidence>
<reference evidence="4" key="2">
    <citation type="submission" date="2017-12" db="EMBL/GenBank/DDBJ databases">
        <title>Genome sequence of the Bar-tailed Godwit (Limosa lapponica baueri).</title>
        <authorList>
            <person name="Lima N.C.B."/>
            <person name="Parody-Merino A.M."/>
            <person name="Battley P.F."/>
            <person name="Fidler A.E."/>
            <person name="Prosdocimi F."/>
        </authorList>
    </citation>
    <scope>NUCLEOTIDE SEQUENCE [LARGE SCALE GENOMIC DNA]</scope>
</reference>
<reference evidence="4" key="1">
    <citation type="submission" date="2017-11" db="EMBL/GenBank/DDBJ databases">
        <authorList>
            <person name="Lima N.C."/>
            <person name="Parody-Merino A.M."/>
            <person name="Battley P.F."/>
            <person name="Fidler A.E."/>
            <person name="Prosdocimi F."/>
        </authorList>
    </citation>
    <scope>NUCLEOTIDE SEQUENCE [LARGE SCALE GENOMIC DNA]</scope>
</reference>
<comment type="similarity">
    <text evidence="1">Belongs to the Niban family.</text>
</comment>
<accession>A0A2I0TJW1</accession>
<dbReference type="AlphaFoldDB" id="A0A2I0TJW1"/>
<name>A0A2I0TJW1_LIMLA</name>
<keyword evidence="4" id="KW-1185">Reference proteome</keyword>
<evidence type="ECO:0000313" key="4">
    <source>
        <dbReference type="Proteomes" id="UP000233556"/>
    </source>
</evidence>
<dbReference type="InterPro" id="IPR059060">
    <property type="entry name" value="Niban_1/2/3_dom"/>
</dbReference>